<proteinExistence type="predicted"/>
<accession>A0A381WNU4</accession>
<reference evidence="1" key="1">
    <citation type="submission" date="2018-05" db="EMBL/GenBank/DDBJ databases">
        <authorList>
            <person name="Lanie J.A."/>
            <person name="Ng W.-L."/>
            <person name="Kazmierczak K.M."/>
            <person name="Andrzejewski T.M."/>
            <person name="Davidsen T.M."/>
            <person name="Wayne K.J."/>
            <person name="Tettelin H."/>
            <person name="Glass J.I."/>
            <person name="Rusch D."/>
            <person name="Podicherti R."/>
            <person name="Tsui H.-C.T."/>
            <person name="Winkler M.E."/>
        </authorList>
    </citation>
    <scope>NUCLEOTIDE SEQUENCE</scope>
</reference>
<name>A0A381WNU4_9ZZZZ</name>
<organism evidence="1">
    <name type="scientific">marine metagenome</name>
    <dbReference type="NCBI Taxonomy" id="408172"/>
    <lineage>
        <taxon>unclassified sequences</taxon>
        <taxon>metagenomes</taxon>
        <taxon>ecological metagenomes</taxon>
    </lineage>
</organism>
<dbReference type="EMBL" id="UINC01012406">
    <property type="protein sequence ID" value="SVA54196.1"/>
    <property type="molecule type" value="Genomic_DNA"/>
</dbReference>
<sequence length="47" mass="4801">MTLALASLINSPLATSAKGTCKSCSNKIVLVLLMDMGLLSFVSDGKG</sequence>
<dbReference type="AlphaFoldDB" id="A0A381WNU4"/>
<protein>
    <submittedName>
        <fullName evidence="1">Uncharacterized protein</fullName>
    </submittedName>
</protein>
<gene>
    <name evidence="1" type="ORF">METZ01_LOCUS107050</name>
</gene>
<evidence type="ECO:0000313" key="1">
    <source>
        <dbReference type="EMBL" id="SVA54196.1"/>
    </source>
</evidence>